<proteinExistence type="predicted"/>
<evidence type="ECO:0000313" key="3">
    <source>
        <dbReference type="Proteomes" id="UP000317990"/>
    </source>
</evidence>
<reference evidence="2 3" key="1">
    <citation type="journal article" date="2019" name="mSystems">
        <title>Life at home and on the roam: Genomic adaptions reflect the dual lifestyle of an intracellular, facultative symbiont.</title>
        <authorList>
            <person name="Burgsdorf I."/>
        </authorList>
    </citation>
    <scope>NUCLEOTIDE SEQUENCE [LARGE SCALE GENOMIC DNA]</scope>
    <source>
        <strain evidence="2">277cV</strain>
    </source>
</reference>
<evidence type="ECO:0000313" key="2">
    <source>
        <dbReference type="EMBL" id="TGG91398.1"/>
    </source>
</evidence>
<accession>A0A524RM57</accession>
<sequence length="109" mass="11305">MRSIEDEDEATGMPSSMASIQPAAWSRSSTSSAHSSLLSSAPAVCMTVIRSLRLPCSLSSCADQPTPCRNSGRAASLTAARSGLLIAATLAWKAARARVSCCSAATRSW</sequence>
<gene>
    <name evidence="2" type="ORF">ERJ67_08160</name>
</gene>
<feature type="compositionally biased region" description="Acidic residues" evidence="1">
    <location>
        <begin position="1"/>
        <end position="10"/>
    </location>
</feature>
<dbReference type="AlphaFoldDB" id="A0A524RM57"/>
<evidence type="ECO:0000256" key="1">
    <source>
        <dbReference type="SAM" id="MobiDB-lite"/>
    </source>
</evidence>
<name>A0A524RM57_9CHRO</name>
<comment type="caution">
    <text evidence="2">The sequence shown here is derived from an EMBL/GenBank/DDBJ whole genome shotgun (WGS) entry which is preliminary data.</text>
</comment>
<protein>
    <submittedName>
        <fullName evidence="2">Uncharacterized protein</fullName>
    </submittedName>
</protein>
<dbReference type="Proteomes" id="UP000317990">
    <property type="component" value="Unassembled WGS sequence"/>
</dbReference>
<feature type="region of interest" description="Disordered" evidence="1">
    <location>
        <begin position="1"/>
        <end position="24"/>
    </location>
</feature>
<organism evidence="2 3">
    <name type="scientific">Aphanocapsa feldmannii 277cV</name>
    <dbReference type="NCBI Taxonomy" id="2507553"/>
    <lineage>
        <taxon>Bacteria</taxon>
        <taxon>Bacillati</taxon>
        <taxon>Cyanobacteriota</taxon>
        <taxon>Cyanophyceae</taxon>
        <taxon>Oscillatoriophycideae</taxon>
        <taxon>Chroococcales</taxon>
        <taxon>Microcystaceae</taxon>
        <taxon>Aphanocapsa</taxon>
    </lineage>
</organism>
<dbReference type="EMBL" id="SRMO01000079">
    <property type="protein sequence ID" value="TGG91398.1"/>
    <property type="molecule type" value="Genomic_DNA"/>
</dbReference>